<feature type="non-terminal residue" evidence="1">
    <location>
        <position position="42"/>
    </location>
</feature>
<gene>
    <name evidence="1" type="ORF">Q604_UNBC07783G0001</name>
</gene>
<proteinExistence type="predicted"/>
<dbReference type="EMBL" id="AZMM01007783">
    <property type="protein sequence ID" value="ETJ38065.1"/>
    <property type="molecule type" value="Genomic_DNA"/>
</dbReference>
<reference evidence="1" key="1">
    <citation type="submission" date="2013-12" db="EMBL/GenBank/DDBJ databases">
        <title>A Varibaculum cambriense genome reconstructed from a premature infant gut community with otherwise low bacterial novelty that shifts toward anaerobic metabolism during the third week of life.</title>
        <authorList>
            <person name="Brown C.T."/>
            <person name="Sharon I."/>
            <person name="Thomas B.C."/>
            <person name="Castelle C.J."/>
            <person name="Morowitz M.J."/>
            <person name="Banfield J.F."/>
        </authorList>
    </citation>
    <scope>NUCLEOTIDE SEQUENCE</scope>
</reference>
<name>W1Y8P8_9ZZZZ</name>
<sequence length="42" mass="4384">MKGFDMPTAAFVVSRNCTDWAFNDSGCTAFAVAAGEPSESPP</sequence>
<comment type="caution">
    <text evidence="1">The sequence shown here is derived from an EMBL/GenBank/DDBJ whole genome shotgun (WGS) entry which is preliminary data.</text>
</comment>
<dbReference type="AlphaFoldDB" id="W1Y8P8"/>
<accession>W1Y8P8</accession>
<protein>
    <submittedName>
        <fullName evidence="1">Uncharacterized protein</fullName>
    </submittedName>
</protein>
<organism evidence="1">
    <name type="scientific">human gut metagenome</name>
    <dbReference type="NCBI Taxonomy" id="408170"/>
    <lineage>
        <taxon>unclassified sequences</taxon>
        <taxon>metagenomes</taxon>
        <taxon>organismal metagenomes</taxon>
    </lineage>
</organism>
<evidence type="ECO:0000313" key="1">
    <source>
        <dbReference type="EMBL" id="ETJ38065.1"/>
    </source>
</evidence>